<dbReference type="RefSeq" id="WP_164353839.1">
    <property type="nucleotide sequence ID" value="NZ_JBHSVZ010000001.1"/>
</dbReference>
<name>A0A6P0C901_9RHOB</name>
<evidence type="ECO:0000313" key="3">
    <source>
        <dbReference type="Proteomes" id="UP000468591"/>
    </source>
</evidence>
<dbReference type="Proteomes" id="UP000468591">
    <property type="component" value="Unassembled WGS sequence"/>
</dbReference>
<sequence>MIWVLLILAVVIAIPLVLEAWRQVMDDAARESATGSFAELSQGVTHYEWHGPEDGPIIVCVHGLTAPSFVWGGMTGALAASGYRVLTYDLYGRGYSERTTGLQDADFFLQQLTDLLAHQGVKDDLTVVGYSMGGAISACFAAQYPDRVRQMILLAPAGMGSVRTGLVRFIKNTPLAGDWLMLAIYPSMHRKGVRAERNLPTSVPHITALQEKELGFRGFTPAVLASLRGILSRPLEAEHEAIAARTIPVLAIWGQQDAVIPASARETLAGWNSDARQEVIAGAGHGLTYTHTDDILRIMGGWMTAPKQSGD</sequence>
<protein>
    <submittedName>
        <fullName evidence="2">Alpha/beta fold hydrolase</fullName>
    </submittedName>
</protein>
<dbReference type="GO" id="GO:0016787">
    <property type="term" value="F:hydrolase activity"/>
    <property type="evidence" value="ECO:0007669"/>
    <property type="project" value="UniProtKB-KW"/>
</dbReference>
<organism evidence="2 3">
    <name type="scientific">Sulfitobacter sediminilitoris</name>
    <dbReference type="NCBI Taxonomy" id="2698830"/>
    <lineage>
        <taxon>Bacteria</taxon>
        <taxon>Pseudomonadati</taxon>
        <taxon>Pseudomonadota</taxon>
        <taxon>Alphaproteobacteria</taxon>
        <taxon>Rhodobacterales</taxon>
        <taxon>Roseobacteraceae</taxon>
        <taxon>Sulfitobacter</taxon>
    </lineage>
</organism>
<dbReference type="Gene3D" id="3.40.50.1820">
    <property type="entry name" value="alpha/beta hydrolase"/>
    <property type="match status" value="1"/>
</dbReference>
<keyword evidence="3" id="KW-1185">Reference proteome</keyword>
<dbReference type="InterPro" id="IPR029058">
    <property type="entry name" value="AB_hydrolase_fold"/>
</dbReference>
<dbReference type="InterPro" id="IPR000073">
    <property type="entry name" value="AB_hydrolase_1"/>
</dbReference>
<feature type="domain" description="AB hydrolase-1" evidence="1">
    <location>
        <begin position="56"/>
        <end position="289"/>
    </location>
</feature>
<keyword evidence="2" id="KW-0378">Hydrolase</keyword>
<dbReference type="InterPro" id="IPR050266">
    <property type="entry name" value="AB_hydrolase_sf"/>
</dbReference>
<evidence type="ECO:0000259" key="1">
    <source>
        <dbReference type="Pfam" id="PF00561"/>
    </source>
</evidence>
<proteinExistence type="predicted"/>
<dbReference type="SUPFAM" id="SSF53474">
    <property type="entry name" value="alpha/beta-Hydrolases"/>
    <property type="match status" value="1"/>
</dbReference>
<dbReference type="InterPro" id="IPR000639">
    <property type="entry name" value="Epox_hydrolase-like"/>
</dbReference>
<dbReference type="AlphaFoldDB" id="A0A6P0C901"/>
<dbReference type="PRINTS" id="PR00412">
    <property type="entry name" value="EPOXHYDRLASE"/>
</dbReference>
<dbReference type="PANTHER" id="PTHR43798">
    <property type="entry name" value="MONOACYLGLYCEROL LIPASE"/>
    <property type="match status" value="1"/>
</dbReference>
<dbReference type="GO" id="GO:0016020">
    <property type="term" value="C:membrane"/>
    <property type="evidence" value="ECO:0007669"/>
    <property type="project" value="TreeGrafter"/>
</dbReference>
<evidence type="ECO:0000313" key="2">
    <source>
        <dbReference type="EMBL" id="NEK22642.1"/>
    </source>
</evidence>
<accession>A0A6P0C901</accession>
<dbReference type="PANTHER" id="PTHR43798:SF33">
    <property type="entry name" value="HYDROLASE, PUTATIVE (AFU_ORTHOLOGUE AFUA_2G14860)-RELATED"/>
    <property type="match status" value="1"/>
</dbReference>
<gene>
    <name evidence="2" type="ORF">GV827_09515</name>
</gene>
<dbReference type="PRINTS" id="PR00111">
    <property type="entry name" value="ABHYDROLASE"/>
</dbReference>
<comment type="caution">
    <text evidence="2">The sequence shown here is derived from an EMBL/GenBank/DDBJ whole genome shotgun (WGS) entry which is preliminary data.</text>
</comment>
<reference evidence="2 3" key="1">
    <citation type="submission" date="2020-01" db="EMBL/GenBank/DDBJ databases">
        <title>Sulfitobacter sediminilitoris sp. nov., isolated from a tidal flat.</title>
        <authorList>
            <person name="Park S."/>
            <person name="Yoon J.-H."/>
        </authorList>
    </citation>
    <scope>NUCLEOTIDE SEQUENCE [LARGE SCALE GENOMIC DNA]</scope>
    <source>
        <strain evidence="2 3">JBTF-M27</strain>
    </source>
</reference>
<dbReference type="EMBL" id="JAABNT010000005">
    <property type="protein sequence ID" value="NEK22642.1"/>
    <property type="molecule type" value="Genomic_DNA"/>
</dbReference>
<dbReference type="Pfam" id="PF00561">
    <property type="entry name" value="Abhydrolase_1"/>
    <property type="match status" value="1"/>
</dbReference>